<dbReference type="EMBL" id="JAAXOT010000001">
    <property type="protein sequence ID" value="NKY54807.1"/>
    <property type="molecule type" value="Genomic_DNA"/>
</dbReference>
<proteinExistence type="inferred from homology"/>
<dbReference type="PANTHER" id="PTHR35174">
    <property type="entry name" value="BLL7171 PROTEIN-RELATED"/>
    <property type="match status" value="1"/>
</dbReference>
<evidence type="ECO:0000256" key="1">
    <source>
        <dbReference type="ARBA" id="ARBA00007689"/>
    </source>
</evidence>
<reference evidence="3 4" key="1">
    <citation type="submission" date="2020-04" db="EMBL/GenBank/DDBJ databases">
        <title>MicrobeNet Type strains.</title>
        <authorList>
            <person name="Nicholson A.C."/>
        </authorList>
    </citation>
    <scope>NUCLEOTIDE SEQUENCE [LARGE SCALE GENOMIC DNA]</scope>
    <source>
        <strain evidence="3 4">JCM 3332</strain>
    </source>
</reference>
<evidence type="ECO:0000313" key="3">
    <source>
        <dbReference type="EMBL" id="NKY54807.1"/>
    </source>
</evidence>
<dbReference type="AlphaFoldDB" id="A0A846Y7H4"/>
<evidence type="ECO:0000259" key="2">
    <source>
        <dbReference type="Pfam" id="PF03795"/>
    </source>
</evidence>
<comment type="similarity">
    <text evidence="1">Belongs to the YciI family.</text>
</comment>
<dbReference type="PANTHER" id="PTHR35174:SF3">
    <property type="entry name" value="BLL7171 PROTEIN"/>
    <property type="match status" value="1"/>
</dbReference>
<dbReference type="RefSeq" id="WP_062970868.1">
    <property type="nucleotide sequence ID" value="NZ_JAAXOT010000001.1"/>
</dbReference>
<evidence type="ECO:0000313" key="4">
    <source>
        <dbReference type="Proteomes" id="UP000570678"/>
    </source>
</evidence>
<organism evidence="3 4">
    <name type="scientific">Nocardia flavorosea</name>
    <dbReference type="NCBI Taxonomy" id="53429"/>
    <lineage>
        <taxon>Bacteria</taxon>
        <taxon>Bacillati</taxon>
        <taxon>Actinomycetota</taxon>
        <taxon>Actinomycetes</taxon>
        <taxon>Mycobacteriales</taxon>
        <taxon>Nocardiaceae</taxon>
        <taxon>Nocardia</taxon>
    </lineage>
</organism>
<sequence length="123" mass="12975">MRYAFLVHNEEPAEGDIPAAAIEDMQRAFDAYGRALHEAGVLVGGDILFPQAATTTVTRRTGILQVQDGPFAATKEALAGVFVLDVPDLDAALGWAEKCPAASYATLEVRPVATSSIAGEWTA</sequence>
<dbReference type="SUPFAM" id="SSF54909">
    <property type="entry name" value="Dimeric alpha+beta barrel"/>
    <property type="match status" value="1"/>
</dbReference>
<gene>
    <name evidence="3" type="ORF">HGA15_01240</name>
</gene>
<protein>
    <submittedName>
        <fullName evidence="3">YciI family protein</fullName>
    </submittedName>
</protein>
<comment type="caution">
    <text evidence="3">The sequence shown here is derived from an EMBL/GenBank/DDBJ whole genome shotgun (WGS) entry which is preliminary data.</text>
</comment>
<feature type="domain" description="YCII-related" evidence="2">
    <location>
        <begin position="1"/>
        <end position="113"/>
    </location>
</feature>
<dbReference type="InterPro" id="IPR011008">
    <property type="entry name" value="Dimeric_a/b-barrel"/>
</dbReference>
<dbReference type="Pfam" id="PF03795">
    <property type="entry name" value="YCII"/>
    <property type="match status" value="1"/>
</dbReference>
<accession>A0A846Y7H4</accession>
<dbReference type="Gene3D" id="3.30.70.1060">
    <property type="entry name" value="Dimeric alpha+beta barrel"/>
    <property type="match status" value="1"/>
</dbReference>
<name>A0A846Y7H4_9NOCA</name>
<dbReference type="InterPro" id="IPR005545">
    <property type="entry name" value="YCII"/>
</dbReference>
<keyword evidence="4" id="KW-1185">Reference proteome</keyword>
<dbReference type="Proteomes" id="UP000570678">
    <property type="component" value="Unassembled WGS sequence"/>
</dbReference>